<organism evidence="10 11">
    <name type="scientific">Iodidimonas gelatinilytica</name>
    <dbReference type="NCBI Taxonomy" id="1236966"/>
    <lineage>
        <taxon>Bacteria</taxon>
        <taxon>Pseudomonadati</taxon>
        <taxon>Pseudomonadota</taxon>
        <taxon>Alphaproteobacteria</taxon>
        <taxon>Iodidimonadales</taxon>
        <taxon>Iodidimonadaceae</taxon>
        <taxon>Iodidimonas</taxon>
    </lineage>
</organism>
<evidence type="ECO:0000313" key="11">
    <source>
        <dbReference type="Proteomes" id="UP000322084"/>
    </source>
</evidence>
<dbReference type="InterPro" id="IPR014306">
    <property type="entry name" value="Hydroxyisourate_hydrolase"/>
</dbReference>
<feature type="domain" description="Transthyretin/hydroxyisourate hydrolase" evidence="9">
    <location>
        <begin position="1"/>
        <end position="116"/>
    </location>
</feature>
<evidence type="ECO:0000256" key="2">
    <source>
        <dbReference type="ARBA" id="ARBA00002704"/>
    </source>
</evidence>
<name>A0A5A7MQT6_9PROT</name>
<evidence type="ECO:0000256" key="7">
    <source>
        <dbReference type="PIRSR" id="PIRSR600895-51"/>
    </source>
</evidence>
<feature type="binding site" evidence="7">
    <location>
        <position position="114"/>
    </location>
    <ligand>
        <name>substrate</name>
    </ligand>
</feature>
<feature type="binding site" evidence="7">
    <location>
        <position position="45"/>
    </location>
    <ligand>
        <name>substrate</name>
    </ligand>
</feature>
<dbReference type="NCBIfam" id="TIGR02962">
    <property type="entry name" value="hdxy_isourate"/>
    <property type="match status" value="1"/>
</dbReference>
<dbReference type="GO" id="GO:0006144">
    <property type="term" value="P:purine nucleobase metabolic process"/>
    <property type="evidence" value="ECO:0007669"/>
    <property type="project" value="UniProtKB-KW"/>
</dbReference>
<dbReference type="Pfam" id="PF00576">
    <property type="entry name" value="Transthyretin"/>
    <property type="match status" value="1"/>
</dbReference>
<dbReference type="RefSeq" id="WP_150000718.1">
    <property type="nucleotide sequence ID" value="NZ_BKCL01000006.1"/>
</dbReference>
<dbReference type="Gene3D" id="2.60.40.180">
    <property type="entry name" value="Transthyretin/hydroxyisourate hydrolase domain"/>
    <property type="match status" value="1"/>
</dbReference>
<dbReference type="FunFam" id="2.60.40.180:FF:000005">
    <property type="entry name" value="5-hydroxyisourate hydrolase"/>
    <property type="match status" value="1"/>
</dbReference>
<evidence type="ECO:0000256" key="6">
    <source>
        <dbReference type="ARBA" id="ARBA00022801"/>
    </source>
</evidence>
<dbReference type="InterPro" id="IPR036817">
    <property type="entry name" value="Transthyretin/HIU_hydrolase_sf"/>
</dbReference>
<dbReference type="AlphaFoldDB" id="A0A5A7MQT6"/>
<feature type="binding site" evidence="7">
    <location>
        <position position="7"/>
    </location>
    <ligand>
        <name>substrate</name>
    </ligand>
</feature>
<dbReference type="EMBL" id="BKCL01000006">
    <property type="protein sequence ID" value="GEQ98412.1"/>
    <property type="molecule type" value="Genomic_DNA"/>
</dbReference>
<gene>
    <name evidence="10" type="ORF">JCM17844_20490</name>
</gene>
<dbReference type="EC" id="3.5.2.17" evidence="8"/>
<keyword evidence="6 8" id="KW-0378">Hydrolase</keyword>
<dbReference type="PROSITE" id="PS00769">
    <property type="entry name" value="TRANSTHYRETIN_2"/>
    <property type="match status" value="1"/>
</dbReference>
<comment type="catalytic activity">
    <reaction evidence="1 8">
        <text>5-hydroxyisourate + H2O = 5-hydroxy-2-oxo-4-ureido-2,5-dihydro-1H-imidazole-5-carboxylate + H(+)</text>
        <dbReference type="Rhea" id="RHEA:23736"/>
        <dbReference type="ChEBI" id="CHEBI:15377"/>
        <dbReference type="ChEBI" id="CHEBI:15378"/>
        <dbReference type="ChEBI" id="CHEBI:18072"/>
        <dbReference type="ChEBI" id="CHEBI:58639"/>
        <dbReference type="EC" id="3.5.2.17"/>
    </reaction>
</comment>
<dbReference type="PANTHER" id="PTHR10395">
    <property type="entry name" value="URICASE AND TRANSTHYRETIN-RELATED"/>
    <property type="match status" value="1"/>
</dbReference>
<evidence type="ECO:0000256" key="3">
    <source>
        <dbReference type="ARBA" id="ARBA00009850"/>
    </source>
</evidence>
<proteinExistence type="inferred from homology"/>
<dbReference type="SUPFAM" id="SSF49472">
    <property type="entry name" value="Transthyretin (synonym: prealbumin)"/>
    <property type="match status" value="1"/>
</dbReference>
<evidence type="ECO:0000256" key="4">
    <source>
        <dbReference type="ARBA" id="ARBA00011881"/>
    </source>
</evidence>
<comment type="subunit">
    <text evidence="4 8">Homotetramer.</text>
</comment>
<dbReference type="InterPro" id="IPR000895">
    <property type="entry name" value="Transthyretin/HIU_hydrolase"/>
</dbReference>
<reference evidence="10 11" key="1">
    <citation type="submission" date="2019-09" db="EMBL/GenBank/DDBJ databases">
        <title>NBRP : Genome information of microbial organism related human and environment.</title>
        <authorList>
            <person name="Hattori M."/>
            <person name="Oshima K."/>
            <person name="Inaba H."/>
            <person name="Suda W."/>
            <person name="Sakamoto M."/>
            <person name="Iino T."/>
            <person name="Kitahara M."/>
            <person name="Oshida Y."/>
            <person name="Iida T."/>
            <person name="Kudo T."/>
            <person name="Itoh T."/>
            <person name="Ohkuma M."/>
        </authorList>
    </citation>
    <scope>NUCLEOTIDE SEQUENCE [LARGE SCALE GENOMIC DNA]</scope>
    <source>
        <strain evidence="10 11">Hi-2</strain>
    </source>
</reference>
<evidence type="ECO:0000256" key="1">
    <source>
        <dbReference type="ARBA" id="ARBA00001043"/>
    </source>
</evidence>
<evidence type="ECO:0000256" key="5">
    <source>
        <dbReference type="ARBA" id="ARBA00022631"/>
    </source>
</evidence>
<dbReference type="GO" id="GO:0033971">
    <property type="term" value="F:hydroxyisourate hydrolase activity"/>
    <property type="evidence" value="ECO:0007669"/>
    <property type="project" value="UniProtKB-EC"/>
</dbReference>
<dbReference type="PRINTS" id="PR00189">
    <property type="entry name" value="TRNSTHYRETIN"/>
</dbReference>
<evidence type="ECO:0000313" key="10">
    <source>
        <dbReference type="EMBL" id="GEQ98412.1"/>
    </source>
</evidence>
<comment type="function">
    <text evidence="2">Catalyzes the hydrolysis of 5-hydroxyisourate (HIU) to 2-oxo-4-hydroxy-4-carboxy-5-ureidoimidazoline (OHCU).</text>
</comment>
<dbReference type="PANTHER" id="PTHR10395:SF7">
    <property type="entry name" value="5-HYDROXYISOURATE HYDROLASE"/>
    <property type="match status" value="1"/>
</dbReference>
<comment type="similarity">
    <text evidence="3 8">Belongs to the transthyretin family. 5-hydroxyisourate hydrolase subfamily.</text>
</comment>
<dbReference type="Proteomes" id="UP000322084">
    <property type="component" value="Unassembled WGS sequence"/>
</dbReference>
<keyword evidence="5 8" id="KW-0659">Purine metabolism</keyword>
<evidence type="ECO:0000256" key="8">
    <source>
        <dbReference type="RuleBase" id="RU361270"/>
    </source>
</evidence>
<dbReference type="SMART" id="SM00095">
    <property type="entry name" value="TR_THY"/>
    <property type="match status" value="1"/>
</dbReference>
<dbReference type="InterPro" id="IPR023419">
    <property type="entry name" value="Transthyretin_CS"/>
</dbReference>
<accession>A0A5A7MQT6</accession>
<dbReference type="InterPro" id="IPR023416">
    <property type="entry name" value="Transthyretin/HIU_hydrolase_d"/>
</dbReference>
<sequence length="117" mass="12710">MAGLTTHILDTSHGQPAADVALRLYRRSDVGDTLLVETRTNSDGRTDAPLLSAQDMTSGRYRLTFDVAAYFKARGVVLADPPFLDVVCIDFGVSDSTAHYHVPLLVSPFGYSTYRGS</sequence>
<dbReference type="CDD" id="cd05822">
    <property type="entry name" value="TLP_HIUase"/>
    <property type="match status" value="1"/>
</dbReference>
<evidence type="ECO:0000259" key="9">
    <source>
        <dbReference type="SMART" id="SM00095"/>
    </source>
</evidence>
<protein>
    <recommendedName>
        <fullName evidence="8">5-hydroxyisourate hydrolase</fullName>
        <shortName evidence="8">HIU hydrolase</shortName>
        <shortName evidence="8">HIUHase</shortName>
        <ecNumber evidence="8">3.5.2.17</ecNumber>
    </recommendedName>
</protein>
<comment type="caution">
    <text evidence="10">The sequence shown here is derived from an EMBL/GenBank/DDBJ whole genome shotgun (WGS) entry which is preliminary data.</text>
</comment>